<reference evidence="3" key="1">
    <citation type="submission" date="2020-08" db="EMBL/GenBank/DDBJ databases">
        <title>Multicomponent nature underlies the extraordinary mechanical properties of spider dragline silk.</title>
        <authorList>
            <person name="Kono N."/>
            <person name="Nakamura H."/>
            <person name="Mori M."/>
            <person name="Yoshida Y."/>
            <person name="Ohtoshi R."/>
            <person name="Malay A.D."/>
            <person name="Moran D.A.P."/>
            <person name="Tomita M."/>
            <person name="Numata K."/>
            <person name="Arakawa K."/>
        </authorList>
    </citation>
    <scope>NUCLEOTIDE SEQUENCE</scope>
</reference>
<proteinExistence type="predicted"/>
<feature type="compositionally biased region" description="Polar residues" evidence="1">
    <location>
        <begin position="141"/>
        <end position="158"/>
    </location>
</feature>
<dbReference type="Proteomes" id="UP000886998">
    <property type="component" value="Unassembled WGS sequence"/>
</dbReference>
<gene>
    <name evidence="3" type="ORF">TNIN_243631</name>
</gene>
<dbReference type="InterPro" id="IPR039353">
    <property type="entry name" value="TF_Adf1"/>
</dbReference>
<dbReference type="PROSITE" id="PS51029">
    <property type="entry name" value="MADF"/>
    <property type="match status" value="1"/>
</dbReference>
<dbReference type="InterPro" id="IPR006578">
    <property type="entry name" value="MADF-dom"/>
</dbReference>
<evidence type="ECO:0000259" key="2">
    <source>
        <dbReference type="PROSITE" id="PS51029"/>
    </source>
</evidence>
<feature type="region of interest" description="Disordered" evidence="1">
    <location>
        <begin position="140"/>
        <end position="164"/>
    </location>
</feature>
<accession>A0A8X7C1E0</accession>
<evidence type="ECO:0000313" key="4">
    <source>
        <dbReference type="Proteomes" id="UP000886998"/>
    </source>
</evidence>
<organism evidence="3 4">
    <name type="scientific">Trichonephila inaurata madagascariensis</name>
    <dbReference type="NCBI Taxonomy" id="2747483"/>
    <lineage>
        <taxon>Eukaryota</taxon>
        <taxon>Metazoa</taxon>
        <taxon>Ecdysozoa</taxon>
        <taxon>Arthropoda</taxon>
        <taxon>Chelicerata</taxon>
        <taxon>Arachnida</taxon>
        <taxon>Araneae</taxon>
        <taxon>Araneomorphae</taxon>
        <taxon>Entelegynae</taxon>
        <taxon>Araneoidea</taxon>
        <taxon>Nephilidae</taxon>
        <taxon>Trichonephila</taxon>
        <taxon>Trichonephila inaurata</taxon>
    </lineage>
</organism>
<evidence type="ECO:0000313" key="3">
    <source>
        <dbReference type="EMBL" id="GFY51765.1"/>
    </source>
</evidence>
<comment type="caution">
    <text evidence="3">The sequence shown here is derived from an EMBL/GenBank/DDBJ whole genome shotgun (WGS) entry which is preliminary data.</text>
</comment>
<keyword evidence="4" id="KW-1185">Reference proteome</keyword>
<dbReference type="OrthoDB" id="8881252at2759"/>
<name>A0A8X7C1E0_9ARAC</name>
<dbReference type="Pfam" id="PF10545">
    <property type="entry name" value="MADF_DNA_bdg"/>
    <property type="match status" value="1"/>
</dbReference>
<evidence type="ECO:0000256" key="1">
    <source>
        <dbReference type="SAM" id="MobiDB-lite"/>
    </source>
</evidence>
<feature type="domain" description="MADF" evidence="2">
    <location>
        <begin position="13"/>
        <end position="114"/>
    </location>
</feature>
<dbReference type="EMBL" id="BMAV01008304">
    <property type="protein sequence ID" value="GFY51765.1"/>
    <property type="molecule type" value="Genomic_DNA"/>
</dbReference>
<protein>
    <recommendedName>
        <fullName evidence="2">MADF domain-containing protein</fullName>
    </recommendedName>
</protein>
<sequence>MFLIKWNELMESFLIDEIEKLPYLWNPKHPHFTKRVKKKIRIPADHHEDEREEADTRSFPDSRSMHCAKFQNLHTYYRKEKKKILTFRSETGAEDFVPMWKHFARLQFLDDTINPTPLNVSVSTEANLFETIVEPPPIPCSGSQISQLPQGTRVSTSSQKRKVNSNHEEFYDRKQTCFGAVDKKTVN</sequence>
<dbReference type="SMART" id="SM00595">
    <property type="entry name" value="MADF"/>
    <property type="match status" value="1"/>
</dbReference>
<dbReference type="AlphaFoldDB" id="A0A8X7C1E0"/>
<dbReference type="PANTHER" id="PTHR12243">
    <property type="entry name" value="MADF DOMAIN TRANSCRIPTION FACTOR"/>
    <property type="match status" value="1"/>
</dbReference>
<dbReference type="PANTHER" id="PTHR12243:SF67">
    <property type="entry name" value="COREPRESSOR OF PANGOLIN, ISOFORM A-RELATED"/>
    <property type="match status" value="1"/>
</dbReference>